<dbReference type="STRING" id="47884.SAMN04490203_3583"/>
<dbReference type="InterPro" id="IPR027016">
    <property type="entry name" value="UCP029811"/>
</dbReference>
<proteinExistence type="predicted"/>
<dbReference type="PATRIC" id="fig|47884.3.peg.1470"/>
<evidence type="ECO:0000313" key="3">
    <source>
        <dbReference type="EMBL" id="KMM86050.1"/>
    </source>
</evidence>
<gene>
    <name evidence="4" type="ORF">SAMN04490203_3583</name>
    <name evidence="3" type="ORF">TU78_05350</name>
</gene>
<evidence type="ECO:0000259" key="2">
    <source>
        <dbReference type="SMART" id="SM00867"/>
    </source>
</evidence>
<dbReference type="EMBL" id="FNRS01000001">
    <property type="protein sequence ID" value="SED00394.1"/>
    <property type="molecule type" value="Genomic_DNA"/>
</dbReference>
<keyword evidence="1" id="KW-0732">Signal</keyword>
<dbReference type="Pfam" id="PF04264">
    <property type="entry name" value="YceI"/>
    <property type="match status" value="1"/>
</dbReference>
<dbReference type="SMART" id="SM00867">
    <property type="entry name" value="YceI"/>
    <property type="match status" value="1"/>
</dbReference>
<evidence type="ECO:0000256" key="1">
    <source>
        <dbReference type="SAM" id="SignalP"/>
    </source>
</evidence>
<dbReference type="InterPro" id="IPR007372">
    <property type="entry name" value="Lipid/polyisoprenoid-bd_YceI"/>
</dbReference>
<dbReference type="Proteomes" id="UP000036395">
    <property type="component" value="Unassembled WGS sequence"/>
</dbReference>
<keyword evidence="6" id="KW-1185">Reference proteome</keyword>
<evidence type="ECO:0000313" key="5">
    <source>
        <dbReference type="Proteomes" id="UP000036395"/>
    </source>
</evidence>
<dbReference type="AlphaFoldDB" id="A0A0J6GWH8"/>
<name>A0A0J6GWH8_PSETA</name>
<dbReference type="SUPFAM" id="SSF101874">
    <property type="entry name" value="YceI-like"/>
    <property type="match status" value="1"/>
</dbReference>
<dbReference type="Proteomes" id="UP000183155">
    <property type="component" value="Unassembled WGS sequence"/>
</dbReference>
<dbReference type="RefSeq" id="WP_048378923.1">
    <property type="nucleotide sequence ID" value="NZ_CAXAOF010000003.1"/>
</dbReference>
<reference evidence="4 6" key="2">
    <citation type="submission" date="2016-10" db="EMBL/GenBank/DDBJ databases">
        <authorList>
            <person name="Varghese N."/>
            <person name="Submissions S."/>
        </authorList>
    </citation>
    <scope>NUCLEOTIDE SEQUENCE [LARGE SCALE GENOMIC DNA]</scope>
    <source>
        <strain evidence="4 6">BS3652</strain>
    </source>
</reference>
<feature type="domain" description="Lipid/polyisoprenoid-binding YceI-like" evidence="2">
    <location>
        <begin position="25"/>
        <end position="194"/>
    </location>
</feature>
<protein>
    <submittedName>
        <fullName evidence="4">YceI-like domain-containing protein</fullName>
    </submittedName>
</protein>
<evidence type="ECO:0000313" key="6">
    <source>
        <dbReference type="Proteomes" id="UP000183155"/>
    </source>
</evidence>
<sequence>MFKVLLSSVCALWLTLGMSVTAQANWYLDGESSRLSFITTQNANVANVHRFLVLHGKVDSKGLAQLRIEMDSVNSAVPLRDERMRDLLFDFKHFPEAQITAQIDLQPINALASGAQLELHLPVTVTLRGKQHVYEAELLATRLDERRFQVVTLEPLMLQAEDFGLQPELETLRKMAGLSAISFSVPVGAVLIFTAR</sequence>
<dbReference type="OrthoDB" id="9793816at2"/>
<reference evidence="3 5" key="1">
    <citation type="submission" date="2015-02" db="EMBL/GenBank/DDBJ databases">
        <title>Pseudomonas helleri sp. nov. and Pseudomonas weihenstephanensis sp. nov., isolated from raw cows milk.</title>
        <authorList>
            <person name="von Neubeck M."/>
            <person name="Huptas C."/>
            <person name="Wenning M."/>
            <person name="Scherer S."/>
        </authorList>
    </citation>
    <scope>NUCLEOTIDE SEQUENCE [LARGE SCALE GENOMIC DNA]</scope>
    <source>
        <strain evidence="3 5">DSM 21104</strain>
    </source>
</reference>
<accession>A0A0J6GWH8</accession>
<dbReference type="InterPro" id="IPR036761">
    <property type="entry name" value="TTHA0802/YceI-like_sf"/>
</dbReference>
<feature type="signal peptide" evidence="1">
    <location>
        <begin position="1"/>
        <end position="24"/>
    </location>
</feature>
<organism evidence="3 5">
    <name type="scientific">Pseudomonas taetrolens</name>
    <dbReference type="NCBI Taxonomy" id="47884"/>
    <lineage>
        <taxon>Bacteria</taxon>
        <taxon>Pseudomonadati</taxon>
        <taxon>Pseudomonadota</taxon>
        <taxon>Gammaproteobacteria</taxon>
        <taxon>Pseudomonadales</taxon>
        <taxon>Pseudomonadaceae</taxon>
        <taxon>Pseudomonas</taxon>
    </lineage>
</organism>
<dbReference type="Gene3D" id="2.40.128.110">
    <property type="entry name" value="Lipid/polyisoprenoid-binding, YceI-like"/>
    <property type="match status" value="1"/>
</dbReference>
<dbReference type="EMBL" id="JYLA01000002">
    <property type="protein sequence ID" value="KMM86050.1"/>
    <property type="molecule type" value="Genomic_DNA"/>
</dbReference>
<evidence type="ECO:0000313" key="4">
    <source>
        <dbReference type="EMBL" id="SED00394.1"/>
    </source>
</evidence>
<comment type="caution">
    <text evidence="3">The sequence shown here is derived from an EMBL/GenBank/DDBJ whole genome shotgun (WGS) entry which is preliminary data.</text>
</comment>
<feature type="chain" id="PRO_5005272822" evidence="1">
    <location>
        <begin position="25"/>
        <end position="196"/>
    </location>
</feature>
<dbReference type="PIRSF" id="PIRSF029811">
    <property type="entry name" value="UCP029811"/>
    <property type="match status" value="1"/>
</dbReference>